<dbReference type="OrthoDB" id="93664at2759"/>
<evidence type="ECO:0000313" key="3">
    <source>
        <dbReference type="Proteomes" id="UP000326759"/>
    </source>
</evidence>
<proteinExistence type="predicted"/>
<feature type="compositionally biased region" description="Polar residues" evidence="1">
    <location>
        <begin position="502"/>
        <end position="517"/>
    </location>
</feature>
<keyword evidence="3" id="KW-1185">Reference proteome</keyword>
<accession>A0A5N5TLN3</accession>
<dbReference type="AlphaFoldDB" id="A0A5N5TLN3"/>
<gene>
    <name evidence="2" type="ORF">Anas_06367</name>
</gene>
<dbReference type="EMBL" id="SEYY01000521">
    <property type="protein sequence ID" value="KAB7507068.1"/>
    <property type="molecule type" value="Genomic_DNA"/>
</dbReference>
<reference evidence="2 3" key="1">
    <citation type="journal article" date="2019" name="PLoS Biol.">
        <title>Sex chromosomes control vertical transmission of feminizing Wolbachia symbionts in an isopod.</title>
        <authorList>
            <person name="Becking T."/>
            <person name="Chebbi M.A."/>
            <person name="Giraud I."/>
            <person name="Moumen B."/>
            <person name="Laverre T."/>
            <person name="Caubet Y."/>
            <person name="Peccoud J."/>
            <person name="Gilbert C."/>
            <person name="Cordaux R."/>
        </authorList>
    </citation>
    <scope>NUCLEOTIDE SEQUENCE [LARGE SCALE GENOMIC DNA]</scope>
    <source>
        <strain evidence="2">ANa2</strain>
        <tissue evidence="2">Whole body excluding digestive tract and cuticle</tissue>
    </source>
</reference>
<evidence type="ECO:0000313" key="2">
    <source>
        <dbReference type="EMBL" id="KAB7507068.1"/>
    </source>
</evidence>
<comment type="caution">
    <text evidence="2">The sequence shown here is derived from an EMBL/GenBank/DDBJ whole genome shotgun (WGS) entry which is preliminary data.</text>
</comment>
<evidence type="ECO:0000256" key="1">
    <source>
        <dbReference type="SAM" id="MobiDB-lite"/>
    </source>
</evidence>
<dbReference type="Proteomes" id="UP000326759">
    <property type="component" value="Unassembled WGS sequence"/>
</dbReference>
<organism evidence="2 3">
    <name type="scientific">Armadillidium nasatum</name>
    <dbReference type="NCBI Taxonomy" id="96803"/>
    <lineage>
        <taxon>Eukaryota</taxon>
        <taxon>Metazoa</taxon>
        <taxon>Ecdysozoa</taxon>
        <taxon>Arthropoda</taxon>
        <taxon>Crustacea</taxon>
        <taxon>Multicrustacea</taxon>
        <taxon>Malacostraca</taxon>
        <taxon>Eumalacostraca</taxon>
        <taxon>Peracarida</taxon>
        <taxon>Isopoda</taxon>
        <taxon>Oniscidea</taxon>
        <taxon>Crinocheta</taxon>
        <taxon>Armadillidiidae</taxon>
        <taxon>Armadillidium</taxon>
    </lineage>
</organism>
<sequence>MDFKHETEIKDETLEFTEDDGKITHCLDQVLRNDELQERNYLANINIKGEIEVKDEPFDIVEAKDQSLGIEEDSMIDELVEPSSAVDENQCHQKEGKVVGTCIEGFLFGACCSLPPEVLESILSKADSASNSALAPDKKLQHIDQGDKVIAGDKNKIKNKLNSNKNDLVISTESSLLVSTKGKELTSLVRNTTDLKKLNTSSEIVNKDQKDKNTQSKTQSMIVSSVTEETSYSNVSSTKGQYSTTEFNSLLSTNAVDKIINDLLTDPEVTTGKSETTTTEDTPATPQMVNINGEWMVVSSSSDAYQKIKGDAVSEQDFDTINFVTADDVQEWLTSESSVTAYPLISNSTSSEVENILERSNVTSTVTPSSTVFTSTEQYLSLFSESSTIKTTTVENHIYSKSSLLNPLHKVEANHTTNSIEKGGQQSNNKSANRTDNLESTSPVQITTPSFSITKNENKNQNTQHNTNDSQKVSSGLLKELEDSNANPNLEQTTPKVPETSAILTSDIPSQDTSDSTTNIFQGLNNIVTQLTNESFNSVISKETTTNSSHNEPDLSDPLAVWTTKQPMLQIFTDESMSEEPVTQSYDIASINSIIEGATSDYQRHF</sequence>
<feature type="compositionally biased region" description="Polar residues" evidence="1">
    <location>
        <begin position="484"/>
        <end position="495"/>
    </location>
</feature>
<feature type="compositionally biased region" description="Polar residues" evidence="1">
    <location>
        <begin position="418"/>
        <end position="474"/>
    </location>
</feature>
<name>A0A5N5TLN3_9CRUS</name>
<feature type="region of interest" description="Disordered" evidence="1">
    <location>
        <begin position="418"/>
        <end position="517"/>
    </location>
</feature>
<protein>
    <submittedName>
        <fullName evidence="2">Uncharacterized protein</fullName>
    </submittedName>
</protein>